<evidence type="ECO:0000256" key="1">
    <source>
        <dbReference type="SAM" id="Phobius"/>
    </source>
</evidence>
<reference evidence="2" key="1">
    <citation type="submission" date="2016-01" db="EMBL/GenBank/DDBJ databases">
        <title>Genome sequencing of Roseivirga ehrenbergii KMM 6017.</title>
        <authorList>
            <person name="Selvaratnam C."/>
            <person name="Thevarajoo S."/>
            <person name="Goh K.M."/>
            <person name="Ee R."/>
            <person name="Chan K.-G."/>
            <person name="Chong C.S."/>
        </authorList>
    </citation>
    <scope>NUCLEOTIDE SEQUENCE [LARGE SCALE GENOMIC DNA]</scope>
    <source>
        <strain evidence="2">KMM 6017</strain>
    </source>
</reference>
<protein>
    <submittedName>
        <fullName evidence="2">Uncharacterized protein</fullName>
    </submittedName>
</protein>
<dbReference type="Proteomes" id="UP000075583">
    <property type="component" value="Unassembled WGS sequence"/>
</dbReference>
<name>A0A150XS34_ROSEK</name>
<keyword evidence="1" id="KW-1133">Transmembrane helix</keyword>
<organism evidence="2 3">
    <name type="scientific">Roseivirga ehrenbergii (strain DSM 102268 / JCM 13514 / KCTC 12282 / NCIMB 14502 / KMM 6017)</name>
    <dbReference type="NCBI Taxonomy" id="279360"/>
    <lineage>
        <taxon>Bacteria</taxon>
        <taxon>Pseudomonadati</taxon>
        <taxon>Bacteroidota</taxon>
        <taxon>Cytophagia</taxon>
        <taxon>Cytophagales</taxon>
        <taxon>Roseivirgaceae</taxon>
        <taxon>Roseivirga</taxon>
    </lineage>
</organism>
<keyword evidence="1" id="KW-0812">Transmembrane</keyword>
<evidence type="ECO:0000313" key="2">
    <source>
        <dbReference type="EMBL" id="KYG81560.1"/>
    </source>
</evidence>
<feature type="transmembrane region" description="Helical" evidence="1">
    <location>
        <begin position="84"/>
        <end position="104"/>
    </location>
</feature>
<feature type="transmembrane region" description="Helical" evidence="1">
    <location>
        <begin position="28"/>
        <end position="46"/>
    </location>
</feature>
<feature type="transmembrane region" description="Helical" evidence="1">
    <location>
        <begin position="53"/>
        <end position="72"/>
    </location>
</feature>
<accession>A0A150XS34</accession>
<dbReference type="EMBL" id="LQZQ01000002">
    <property type="protein sequence ID" value="KYG81560.1"/>
    <property type="molecule type" value="Genomic_DNA"/>
</dbReference>
<proteinExistence type="predicted"/>
<evidence type="ECO:0000313" key="3">
    <source>
        <dbReference type="Proteomes" id="UP000075583"/>
    </source>
</evidence>
<sequence>MFWGIFIAWFPESFYHWVTESQNSTPEILIWQGRAVLILGFVYFATALHPGRLWYLALVGALTKIGGAIWFYTVILEGKVGDQGLFHLIMNDGIWIPFLIAIALKGKAYKASK</sequence>
<keyword evidence="1" id="KW-0472">Membrane</keyword>
<comment type="caution">
    <text evidence="2">The sequence shown here is derived from an EMBL/GenBank/DDBJ whole genome shotgun (WGS) entry which is preliminary data.</text>
</comment>
<gene>
    <name evidence="2" type="ORF">MB14_13320</name>
</gene>
<dbReference type="STRING" id="279360.MB14_13320"/>
<dbReference type="AlphaFoldDB" id="A0A150XS34"/>
<keyword evidence="3" id="KW-1185">Reference proteome</keyword>